<evidence type="ECO:0000256" key="10">
    <source>
        <dbReference type="SAM" id="MobiDB-lite"/>
    </source>
</evidence>
<dbReference type="InterPro" id="IPR018076">
    <property type="entry name" value="T2SS_GspF_dom"/>
</dbReference>
<dbReference type="Gene3D" id="1.20.81.30">
    <property type="entry name" value="Type II secretion system (T2SS), domain F"/>
    <property type="match status" value="2"/>
</dbReference>
<keyword evidence="6 9" id="KW-0812">Transmembrane</keyword>
<dbReference type="EMBL" id="MCBT01000013">
    <property type="protein sequence ID" value="OEG75058.1"/>
    <property type="molecule type" value="Genomic_DNA"/>
</dbReference>
<keyword evidence="4" id="KW-1003">Cell membrane</keyword>
<proteinExistence type="inferred from homology"/>
<feature type="domain" description="Type II secretion system protein GspF" evidence="12">
    <location>
        <begin position="292"/>
        <end position="414"/>
    </location>
</feature>
<keyword evidence="8 11" id="KW-0472">Membrane</keyword>
<feature type="compositionally biased region" description="Low complexity" evidence="10">
    <location>
        <begin position="1"/>
        <end position="10"/>
    </location>
</feature>
<accession>A0A1E5IY24</accession>
<evidence type="ECO:0000256" key="6">
    <source>
        <dbReference type="ARBA" id="ARBA00022692"/>
    </source>
</evidence>
<evidence type="ECO:0000256" key="2">
    <source>
        <dbReference type="ARBA" id="ARBA00005745"/>
    </source>
</evidence>
<dbReference type="Pfam" id="PF00482">
    <property type="entry name" value="T2SSF"/>
    <property type="match status" value="2"/>
</dbReference>
<comment type="caution">
    <text evidence="13">The sequence shown here is derived from an EMBL/GenBank/DDBJ whole genome shotgun (WGS) entry which is preliminary data.</text>
</comment>
<dbReference type="PRINTS" id="PR00812">
    <property type="entry name" value="BCTERIALGSPF"/>
</dbReference>
<sequence>MATASLAKSKTQTKKQKAAKAQPKVVTFEWKGTNRDGKKTSGELRGTSTNEIKAQLKSQGVNPKVVKKKAESLFKSDPKIKPMDIAMMTRQIATMLAAGVPIVTTLEMLGRGHEKPKMRELLATIVNDVQSGIPLSDSLRPHRKYFDDLYVDLVGAGEHSGSLDAVFDRIATYREKAEALKSKIKKAMFYPAAVVIVAVMVTALLLLFVVPQFEEIFNGFGAELPAFTQMIIGISRWLQTSWYFFVIGIVVAIIAFKRAHLTSQAFRNTVDQFVLKIPAIGPILHKAAMARFARTLATTFAAGVPLIDGLESAAGASGNYVYRSALIKVRQEVMSGMQMNVAMRTTGIFPDMLIQMVMIGEESGGLDEMLNKVANIYEMQVDDAVDGLSSLIEPIMMVVIGTLVGGLIVGMYLPIFQLGKVVS</sequence>
<feature type="transmembrane region" description="Helical" evidence="11">
    <location>
        <begin position="395"/>
        <end position="415"/>
    </location>
</feature>
<protein>
    <submittedName>
        <fullName evidence="13">Type II secretion system protein F</fullName>
    </submittedName>
</protein>
<dbReference type="FunFam" id="1.20.81.30:FF:000001">
    <property type="entry name" value="Type II secretion system protein F"/>
    <property type="match status" value="2"/>
</dbReference>
<evidence type="ECO:0000259" key="12">
    <source>
        <dbReference type="Pfam" id="PF00482"/>
    </source>
</evidence>
<dbReference type="RefSeq" id="WP_069670557.1">
    <property type="nucleotide sequence ID" value="NZ_MCBT01000013.1"/>
</dbReference>
<dbReference type="PANTHER" id="PTHR30012">
    <property type="entry name" value="GENERAL SECRETION PATHWAY PROTEIN"/>
    <property type="match status" value="1"/>
</dbReference>
<evidence type="ECO:0000256" key="11">
    <source>
        <dbReference type="SAM" id="Phobius"/>
    </source>
</evidence>
<feature type="transmembrane region" description="Helical" evidence="11">
    <location>
        <begin position="189"/>
        <end position="210"/>
    </location>
</feature>
<comment type="similarity">
    <text evidence="2 9">Belongs to the GSP F family.</text>
</comment>
<dbReference type="Proteomes" id="UP000095230">
    <property type="component" value="Unassembled WGS sequence"/>
</dbReference>
<evidence type="ECO:0000256" key="7">
    <source>
        <dbReference type="ARBA" id="ARBA00022989"/>
    </source>
</evidence>
<evidence type="ECO:0000256" key="8">
    <source>
        <dbReference type="ARBA" id="ARBA00023136"/>
    </source>
</evidence>
<gene>
    <name evidence="13" type="ORF">BEL05_12905</name>
</gene>
<feature type="domain" description="Type II secretion system protein GspF" evidence="12">
    <location>
        <begin position="89"/>
        <end position="211"/>
    </location>
</feature>
<feature type="transmembrane region" description="Helical" evidence="11">
    <location>
        <begin position="230"/>
        <end position="256"/>
    </location>
</feature>
<feature type="region of interest" description="Disordered" evidence="10">
    <location>
        <begin position="1"/>
        <end position="48"/>
    </location>
</feature>
<keyword evidence="3 9" id="KW-0813">Transport</keyword>
<evidence type="ECO:0000256" key="9">
    <source>
        <dbReference type="RuleBase" id="RU003923"/>
    </source>
</evidence>
<dbReference type="InterPro" id="IPR042094">
    <property type="entry name" value="T2SS_GspF_sf"/>
</dbReference>
<evidence type="ECO:0000256" key="4">
    <source>
        <dbReference type="ARBA" id="ARBA00022475"/>
    </source>
</evidence>
<dbReference type="AlphaFoldDB" id="A0A1E5IY24"/>
<dbReference type="PROSITE" id="PS00874">
    <property type="entry name" value="T2SP_F"/>
    <property type="match status" value="1"/>
</dbReference>
<dbReference type="STRING" id="23.BEL05_12905"/>
<dbReference type="PANTHER" id="PTHR30012:SF7">
    <property type="entry name" value="PROTEIN TRANSPORT PROTEIN HOFC HOMOLOG"/>
    <property type="match status" value="1"/>
</dbReference>
<evidence type="ECO:0000256" key="5">
    <source>
        <dbReference type="ARBA" id="ARBA00022519"/>
    </source>
</evidence>
<evidence type="ECO:0000313" key="14">
    <source>
        <dbReference type="Proteomes" id="UP000095230"/>
    </source>
</evidence>
<dbReference type="GO" id="GO:0005886">
    <property type="term" value="C:plasma membrane"/>
    <property type="evidence" value="ECO:0007669"/>
    <property type="project" value="UniProtKB-SubCell"/>
</dbReference>
<keyword evidence="5" id="KW-0997">Cell inner membrane</keyword>
<dbReference type="InterPro" id="IPR001992">
    <property type="entry name" value="T2SS_GspF/T4SS_PilC_CS"/>
</dbReference>
<reference evidence="13 14" key="1">
    <citation type="submission" date="2016-07" db="EMBL/GenBank/DDBJ databases">
        <title>Whole-genome of two Shewanella species isolated from a digestive organ of sea cucumber Apostichopus japonicus Selenka 1867.</title>
        <authorList>
            <person name="Hong H.-H."/>
            <person name="Choi H."/>
            <person name="Cheon S."/>
            <person name="Oh J.-S."/>
            <person name="Lee H.-G."/>
            <person name="Park C."/>
        </authorList>
    </citation>
    <scope>NUCLEOTIDE SEQUENCE [LARGE SCALE GENOMIC DNA]</scope>
    <source>
        <strain evidence="13 14">CSB03KR</strain>
    </source>
</reference>
<name>A0A1E5IY24_SHECO</name>
<feature type="compositionally biased region" description="Basic and acidic residues" evidence="10">
    <location>
        <begin position="32"/>
        <end position="42"/>
    </location>
</feature>
<comment type="subcellular location">
    <subcellularLocation>
        <location evidence="1 9">Cell inner membrane</location>
        <topology evidence="1 9">Multi-pass membrane protein</topology>
    </subcellularLocation>
</comment>
<dbReference type="OrthoDB" id="9805682at2"/>
<dbReference type="InterPro" id="IPR003004">
    <property type="entry name" value="GspF/PilC"/>
</dbReference>
<dbReference type="GO" id="GO:0015628">
    <property type="term" value="P:protein secretion by the type II secretion system"/>
    <property type="evidence" value="ECO:0007669"/>
    <property type="project" value="TreeGrafter"/>
</dbReference>
<evidence type="ECO:0000256" key="3">
    <source>
        <dbReference type="ARBA" id="ARBA00022448"/>
    </source>
</evidence>
<evidence type="ECO:0000256" key="1">
    <source>
        <dbReference type="ARBA" id="ARBA00004429"/>
    </source>
</evidence>
<evidence type="ECO:0000313" key="13">
    <source>
        <dbReference type="EMBL" id="OEG75058.1"/>
    </source>
</evidence>
<keyword evidence="7 11" id="KW-1133">Transmembrane helix</keyword>
<organism evidence="13 14">
    <name type="scientific">Shewanella colwelliana</name>
    <name type="common">Alteromonas colwelliana</name>
    <dbReference type="NCBI Taxonomy" id="23"/>
    <lineage>
        <taxon>Bacteria</taxon>
        <taxon>Pseudomonadati</taxon>
        <taxon>Pseudomonadota</taxon>
        <taxon>Gammaproteobacteria</taxon>
        <taxon>Alteromonadales</taxon>
        <taxon>Shewanellaceae</taxon>
        <taxon>Shewanella</taxon>
    </lineage>
</organism>